<protein>
    <submittedName>
        <fullName evidence="12">Response regulator receiver:transcriptional regulatory protein, C-terminal</fullName>
    </submittedName>
</protein>
<evidence type="ECO:0000256" key="2">
    <source>
        <dbReference type="ARBA" id="ARBA00022490"/>
    </source>
</evidence>
<dbReference type="InterPro" id="IPR001789">
    <property type="entry name" value="Sig_transdc_resp-reg_receiver"/>
</dbReference>
<gene>
    <name evidence="12" type="ORF">THII_3063</name>
</gene>
<keyword evidence="2" id="KW-0963">Cytoplasm</keyword>
<keyword evidence="6 9" id="KW-0238">DNA-binding</keyword>
<dbReference type="PANTHER" id="PTHR48111:SF35">
    <property type="entry name" value="TRANSCRIPTIONAL REGULATORY PROTEIN QSEB"/>
    <property type="match status" value="1"/>
</dbReference>
<evidence type="ECO:0000256" key="6">
    <source>
        <dbReference type="ARBA" id="ARBA00023125"/>
    </source>
</evidence>
<dbReference type="FunFam" id="3.40.50.2300:FF:000002">
    <property type="entry name" value="DNA-binding response regulator PhoP"/>
    <property type="match status" value="1"/>
</dbReference>
<dbReference type="GO" id="GO:0005829">
    <property type="term" value="C:cytosol"/>
    <property type="evidence" value="ECO:0007669"/>
    <property type="project" value="TreeGrafter"/>
</dbReference>
<evidence type="ECO:0000256" key="8">
    <source>
        <dbReference type="PROSITE-ProRule" id="PRU00169"/>
    </source>
</evidence>
<dbReference type="GO" id="GO:0000156">
    <property type="term" value="F:phosphorelay response regulator activity"/>
    <property type="evidence" value="ECO:0007669"/>
    <property type="project" value="TreeGrafter"/>
</dbReference>
<evidence type="ECO:0000256" key="9">
    <source>
        <dbReference type="PROSITE-ProRule" id="PRU01091"/>
    </source>
</evidence>
<dbReference type="EMBL" id="AP014633">
    <property type="protein sequence ID" value="BAP57360.1"/>
    <property type="molecule type" value="Genomic_DNA"/>
</dbReference>
<name>A0A090APE6_9GAMM</name>
<dbReference type="SUPFAM" id="SSF52172">
    <property type="entry name" value="CheY-like"/>
    <property type="match status" value="1"/>
</dbReference>
<comment type="subcellular location">
    <subcellularLocation>
        <location evidence="1">Cytoplasm</location>
    </subcellularLocation>
</comment>
<reference evidence="12 13" key="1">
    <citation type="journal article" date="2014" name="ISME J.">
        <title>Ecophysiology of Thioploca ingrica as revealed by the complete genome sequence supplemented with proteomic evidence.</title>
        <authorList>
            <person name="Kojima H."/>
            <person name="Ogura Y."/>
            <person name="Yamamoto N."/>
            <person name="Togashi T."/>
            <person name="Mori H."/>
            <person name="Watanabe T."/>
            <person name="Nemoto F."/>
            <person name="Kurokawa K."/>
            <person name="Hayashi T."/>
            <person name="Fukui M."/>
        </authorList>
    </citation>
    <scope>NUCLEOTIDE SEQUENCE [LARGE SCALE GENOMIC DNA]</scope>
</reference>
<dbReference type="PROSITE" id="PS51755">
    <property type="entry name" value="OMPR_PHOB"/>
    <property type="match status" value="1"/>
</dbReference>
<dbReference type="GO" id="GO:0032993">
    <property type="term" value="C:protein-DNA complex"/>
    <property type="evidence" value="ECO:0007669"/>
    <property type="project" value="TreeGrafter"/>
</dbReference>
<evidence type="ECO:0000256" key="1">
    <source>
        <dbReference type="ARBA" id="ARBA00004496"/>
    </source>
</evidence>
<evidence type="ECO:0000256" key="7">
    <source>
        <dbReference type="ARBA" id="ARBA00023163"/>
    </source>
</evidence>
<evidence type="ECO:0000313" key="13">
    <source>
        <dbReference type="Proteomes" id="UP000031623"/>
    </source>
</evidence>
<keyword evidence="4" id="KW-0902">Two-component regulatory system</keyword>
<dbReference type="InterPro" id="IPR036388">
    <property type="entry name" value="WH-like_DNA-bd_sf"/>
</dbReference>
<keyword evidence="13" id="KW-1185">Reference proteome</keyword>
<dbReference type="PROSITE" id="PS50110">
    <property type="entry name" value="RESPONSE_REGULATORY"/>
    <property type="match status" value="1"/>
</dbReference>
<organism evidence="12 13">
    <name type="scientific">Thioploca ingrica</name>
    <dbReference type="NCBI Taxonomy" id="40754"/>
    <lineage>
        <taxon>Bacteria</taxon>
        <taxon>Pseudomonadati</taxon>
        <taxon>Pseudomonadota</taxon>
        <taxon>Gammaproteobacteria</taxon>
        <taxon>Thiotrichales</taxon>
        <taxon>Thiotrichaceae</taxon>
        <taxon>Thioploca</taxon>
    </lineage>
</organism>
<dbReference type="Gene3D" id="6.10.250.690">
    <property type="match status" value="1"/>
</dbReference>
<dbReference type="KEGG" id="tig:THII_3063"/>
<dbReference type="SMART" id="SM00448">
    <property type="entry name" value="REC"/>
    <property type="match status" value="1"/>
</dbReference>
<proteinExistence type="predicted"/>
<evidence type="ECO:0000313" key="12">
    <source>
        <dbReference type="EMBL" id="BAP57360.1"/>
    </source>
</evidence>
<evidence type="ECO:0000259" key="10">
    <source>
        <dbReference type="PROSITE" id="PS50110"/>
    </source>
</evidence>
<dbReference type="Gene3D" id="3.40.50.2300">
    <property type="match status" value="1"/>
</dbReference>
<dbReference type="GO" id="GO:0000976">
    <property type="term" value="F:transcription cis-regulatory region binding"/>
    <property type="evidence" value="ECO:0007669"/>
    <property type="project" value="TreeGrafter"/>
</dbReference>
<dbReference type="InterPro" id="IPR001867">
    <property type="entry name" value="OmpR/PhoB-type_DNA-bd"/>
</dbReference>
<accession>A0A090APE6</accession>
<evidence type="ECO:0000259" key="11">
    <source>
        <dbReference type="PROSITE" id="PS51755"/>
    </source>
</evidence>
<dbReference type="InterPro" id="IPR039420">
    <property type="entry name" value="WalR-like"/>
</dbReference>
<sequence length="220" mass="24549">MRLLLIEDDIILGDGVKVGLMQANYAVDWVTDGEAGEHALQTESYEALILDLSLPKKDGLKILQALRTRGDKLPVLILTARDTVNDKVMGLDAGADDYLVKPFDLDELTARLRALLRRQYGRVRAEIEYGNLCLDPAAHTLTQAGQAITLSHREFAILQTLLENVGKVLSRTQLEESLYGWDDLIESNAVEVHIHHLRKKLGKDLIRTIRGVGYTVPKQS</sequence>
<evidence type="ECO:0000256" key="3">
    <source>
        <dbReference type="ARBA" id="ARBA00022553"/>
    </source>
</evidence>
<dbReference type="AlphaFoldDB" id="A0A090APE6"/>
<feature type="modified residue" description="4-aspartylphosphate" evidence="8">
    <location>
        <position position="51"/>
    </location>
</feature>
<dbReference type="Pfam" id="PF00072">
    <property type="entry name" value="Response_reg"/>
    <property type="match status" value="1"/>
</dbReference>
<keyword evidence="3 8" id="KW-0597">Phosphoprotein</keyword>
<dbReference type="OrthoDB" id="9802426at2"/>
<dbReference type="STRING" id="40754.THII_3063"/>
<dbReference type="Pfam" id="PF00486">
    <property type="entry name" value="Trans_reg_C"/>
    <property type="match status" value="1"/>
</dbReference>
<keyword evidence="5" id="KW-0805">Transcription regulation</keyword>
<dbReference type="GO" id="GO:0006355">
    <property type="term" value="P:regulation of DNA-templated transcription"/>
    <property type="evidence" value="ECO:0007669"/>
    <property type="project" value="InterPro"/>
</dbReference>
<dbReference type="Gene3D" id="1.10.10.10">
    <property type="entry name" value="Winged helix-like DNA-binding domain superfamily/Winged helix DNA-binding domain"/>
    <property type="match status" value="1"/>
</dbReference>
<dbReference type="HOGENOM" id="CLU_000445_30_1_6"/>
<evidence type="ECO:0000256" key="4">
    <source>
        <dbReference type="ARBA" id="ARBA00023012"/>
    </source>
</evidence>
<dbReference type="CDD" id="cd00383">
    <property type="entry name" value="trans_reg_C"/>
    <property type="match status" value="1"/>
</dbReference>
<dbReference type="CDD" id="cd17624">
    <property type="entry name" value="REC_OmpR_PmrA-like"/>
    <property type="match status" value="1"/>
</dbReference>
<dbReference type="SUPFAM" id="SSF46894">
    <property type="entry name" value="C-terminal effector domain of the bipartite response regulators"/>
    <property type="match status" value="1"/>
</dbReference>
<dbReference type="InterPro" id="IPR011006">
    <property type="entry name" value="CheY-like_superfamily"/>
</dbReference>
<feature type="DNA-binding region" description="OmpR/PhoB-type" evidence="9">
    <location>
        <begin position="124"/>
        <end position="218"/>
    </location>
</feature>
<dbReference type="SMART" id="SM00862">
    <property type="entry name" value="Trans_reg_C"/>
    <property type="match status" value="1"/>
</dbReference>
<keyword evidence="7" id="KW-0804">Transcription</keyword>
<dbReference type="PANTHER" id="PTHR48111">
    <property type="entry name" value="REGULATOR OF RPOS"/>
    <property type="match status" value="1"/>
</dbReference>
<feature type="domain" description="Response regulatory" evidence="10">
    <location>
        <begin position="2"/>
        <end position="116"/>
    </location>
</feature>
<evidence type="ECO:0000256" key="5">
    <source>
        <dbReference type="ARBA" id="ARBA00023015"/>
    </source>
</evidence>
<dbReference type="Proteomes" id="UP000031623">
    <property type="component" value="Chromosome"/>
</dbReference>
<dbReference type="InterPro" id="IPR016032">
    <property type="entry name" value="Sig_transdc_resp-reg_C-effctor"/>
</dbReference>
<feature type="domain" description="OmpR/PhoB-type" evidence="11">
    <location>
        <begin position="124"/>
        <end position="218"/>
    </location>
</feature>